<reference evidence="1 2" key="1">
    <citation type="journal article" date="2014" name="BMC Genomics">
        <title>Comparison of environmental and isolate Sulfobacillus genomes reveals diverse carbon, sulfur, nitrogen, and hydrogen metabolisms.</title>
        <authorList>
            <person name="Justice N.B."/>
            <person name="Norman A."/>
            <person name="Brown C.T."/>
            <person name="Singh A."/>
            <person name="Thomas B.C."/>
            <person name="Banfield J.F."/>
        </authorList>
    </citation>
    <scope>NUCLEOTIDE SEQUENCE [LARGE SCALE GENOMIC DNA]</scope>
    <source>
        <strain evidence="1">AMDSBA1</strain>
    </source>
</reference>
<evidence type="ECO:0000313" key="1">
    <source>
        <dbReference type="EMBL" id="PSR24712.1"/>
    </source>
</evidence>
<accession>A0A2T2WR44</accession>
<dbReference type="AlphaFoldDB" id="A0A2T2WR44"/>
<name>A0A2T2WR44_9FIRM</name>
<dbReference type="Proteomes" id="UP000242699">
    <property type="component" value="Unassembled WGS sequence"/>
</dbReference>
<organism evidence="1 2">
    <name type="scientific">Sulfobacillus benefaciens</name>
    <dbReference type="NCBI Taxonomy" id="453960"/>
    <lineage>
        <taxon>Bacteria</taxon>
        <taxon>Bacillati</taxon>
        <taxon>Bacillota</taxon>
        <taxon>Clostridia</taxon>
        <taxon>Eubacteriales</taxon>
        <taxon>Clostridiales Family XVII. Incertae Sedis</taxon>
        <taxon>Sulfobacillus</taxon>
    </lineage>
</organism>
<dbReference type="EMBL" id="PXYT01000069">
    <property type="protein sequence ID" value="PSR24712.1"/>
    <property type="molecule type" value="Genomic_DNA"/>
</dbReference>
<comment type="caution">
    <text evidence="1">The sequence shown here is derived from an EMBL/GenBank/DDBJ whole genome shotgun (WGS) entry which is preliminary data.</text>
</comment>
<protein>
    <submittedName>
        <fullName evidence="1">Uncharacterized protein</fullName>
    </submittedName>
</protein>
<gene>
    <name evidence="1" type="ORF">C7B43_18330</name>
</gene>
<proteinExistence type="predicted"/>
<sequence>MVHCKRRSFCVYPHDAACLCSTCVLEHTQGLSPLEVLDAIRQREQDLIARIGWVAHALADRPLIHTHGLWERFHHLDLEIRLPVSPEKRYALLAPVADAVTNGQRFAAGDEDYTLFSVPIRFIARDESARQVLRVVFPDPQGYFPDNPHCPPVWAEQVLQDL</sequence>
<evidence type="ECO:0000313" key="2">
    <source>
        <dbReference type="Proteomes" id="UP000242699"/>
    </source>
</evidence>